<dbReference type="InterPro" id="IPR038883">
    <property type="entry name" value="AN11006-like"/>
</dbReference>
<dbReference type="PANTHER" id="PTHR42085">
    <property type="entry name" value="F-BOX DOMAIN-CONTAINING PROTEIN"/>
    <property type="match status" value="1"/>
</dbReference>
<dbReference type="OrthoDB" id="62952at2759"/>
<protein>
    <recommendedName>
        <fullName evidence="3">F-box domain-containing protein</fullName>
    </recommendedName>
</protein>
<dbReference type="AlphaFoldDB" id="M2V2U5"/>
<dbReference type="HOGENOM" id="CLU_621127_0_0_1"/>
<evidence type="ECO:0000313" key="1">
    <source>
        <dbReference type="EMBL" id="EMD94297.1"/>
    </source>
</evidence>
<evidence type="ECO:0000313" key="2">
    <source>
        <dbReference type="Proteomes" id="UP000016936"/>
    </source>
</evidence>
<keyword evidence="2" id="KW-1185">Reference proteome</keyword>
<dbReference type="OMA" id="DIWASME"/>
<sequence>MPLMTLQHLNTLFLHHHHHHHHHMARHDALPQQAIFPFLKLPRELRDHIYDYAFAAQNHRCQRPIERRNLKYFQPSAAAILLITRHDYFLLNRQVAREALEVLFKHHTVYLSCGPFVLKTLFQKIEEPNGPGRQWLKWLKKIHLDWETLPNLRNYPPERDEARVDDYWEHDQVEVDVDYIRGAYYNAHYDEYDHEGQHYDDNLYDPPNMPLYPSFRHRTPSQPPNANDPFGLSTHYPFIDPNRDPAQEASAADISSKLDLLVSLEVTPLFTYLSSPSFNLTSITLPLAFISRESYHHRHLSRPGYALPVKIRYWIQVCVHALLMLVAPRALGCAESTTAATTTTSLQQVRVRYAPTDIWASMEPADDLARMVDEGVWFDAPDEGQEDDRQGQGEAFRAVWEGMKARIPLEQRKELGERWGLCAAVSFVPWDGEIDNGRVGDELEVVFTRDHSSR</sequence>
<reference evidence="2" key="2">
    <citation type="journal article" date="2013" name="PLoS Genet.">
        <title>Comparative genome structure, secondary metabolite, and effector coding capacity across Cochliobolus pathogens.</title>
        <authorList>
            <person name="Condon B.J."/>
            <person name="Leng Y."/>
            <person name="Wu D."/>
            <person name="Bushley K.E."/>
            <person name="Ohm R.A."/>
            <person name="Otillar R."/>
            <person name="Martin J."/>
            <person name="Schackwitz W."/>
            <person name="Grimwood J."/>
            <person name="MohdZainudin N."/>
            <person name="Xue C."/>
            <person name="Wang R."/>
            <person name="Manning V.A."/>
            <person name="Dhillon B."/>
            <person name="Tu Z.J."/>
            <person name="Steffenson B.J."/>
            <person name="Salamov A."/>
            <person name="Sun H."/>
            <person name="Lowry S."/>
            <person name="LaButti K."/>
            <person name="Han J."/>
            <person name="Copeland A."/>
            <person name="Lindquist E."/>
            <person name="Barry K."/>
            <person name="Schmutz J."/>
            <person name="Baker S.E."/>
            <person name="Ciuffetti L.M."/>
            <person name="Grigoriev I.V."/>
            <person name="Zhong S."/>
            <person name="Turgeon B.G."/>
        </authorList>
    </citation>
    <scope>NUCLEOTIDE SEQUENCE [LARGE SCALE GENOMIC DNA]</scope>
    <source>
        <strain evidence="2">C5 / ATCC 48332 / race O</strain>
    </source>
</reference>
<proteinExistence type="predicted"/>
<gene>
    <name evidence="1" type="ORF">COCHEDRAFT_1170194</name>
</gene>
<dbReference type="PANTHER" id="PTHR42085:SF1">
    <property type="entry name" value="F-BOX DOMAIN-CONTAINING PROTEIN"/>
    <property type="match status" value="1"/>
</dbReference>
<reference evidence="1 2" key="1">
    <citation type="journal article" date="2012" name="PLoS Pathog.">
        <title>Diverse lifestyles and strategies of plant pathogenesis encoded in the genomes of eighteen Dothideomycetes fungi.</title>
        <authorList>
            <person name="Ohm R.A."/>
            <person name="Feau N."/>
            <person name="Henrissat B."/>
            <person name="Schoch C.L."/>
            <person name="Horwitz B.A."/>
            <person name="Barry K.W."/>
            <person name="Condon B.J."/>
            <person name="Copeland A.C."/>
            <person name="Dhillon B."/>
            <person name="Glaser F."/>
            <person name="Hesse C.N."/>
            <person name="Kosti I."/>
            <person name="LaButti K."/>
            <person name="Lindquist E.A."/>
            <person name="Lucas S."/>
            <person name="Salamov A.A."/>
            <person name="Bradshaw R.E."/>
            <person name="Ciuffetti L."/>
            <person name="Hamelin R.C."/>
            <person name="Kema G.H.J."/>
            <person name="Lawrence C."/>
            <person name="Scott J.A."/>
            <person name="Spatafora J.W."/>
            <person name="Turgeon B.G."/>
            <person name="de Wit P.J.G.M."/>
            <person name="Zhong S."/>
            <person name="Goodwin S.B."/>
            <person name="Grigoriev I.V."/>
        </authorList>
    </citation>
    <scope>NUCLEOTIDE SEQUENCE [LARGE SCALE GENOMIC DNA]</scope>
    <source>
        <strain evidence="2">C5 / ATCC 48332 / race O</strain>
    </source>
</reference>
<dbReference type="eggNOG" id="ENOG502RFF8">
    <property type="taxonomic scope" value="Eukaryota"/>
</dbReference>
<name>M2V2U5_COCH5</name>
<dbReference type="Proteomes" id="UP000016936">
    <property type="component" value="Unassembled WGS sequence"/>
</dbReference>
<organism evidence="1 2">
    <name type="scientific">Cochliobolus heterostrophus (strain C5 / ATCC 48332 / race O)</name>
    <name type="common">Southern corn leaf blight fungus</name>
    <name type="synonym">Bipolaris maydis</name>
    <dbReference type="NCBI Taxonomy" id="701091"/>
    <lineage>
        <taxon>Eukaryota</taxon>
        <taxon>Fungi</taxon>
        <taxon>Dikarya</taxon>
        <taxon>Ascomycota</taxon>
        <taxon>Pezizomycotina</taxon>
        <taxon>Dothideomycetes</taxon>
        <taxon>Pleosporomycetidae</taxon>
        <taxon>Pleosporales</taxon>
        <taxon>Pleosporineae</taxon>
        <taxon>Pleosporaceae</taxon>
        <taxon>Bipolaris</taxon>
    </lineage>
</organism>
<dbReference type="EMBL" id="KB445572">
    <property type="protein sequence ID" value="EMD94297.1"/>
    <property type="molecule type" value="Genomic_DNA"/>
</dbReference>
<evidence type="ECO:0008006" key="3">
    <source>
        <dbReference type="Google" id="ProtNLM"/>
    </source>
</evidence>
<accession>M2V2U5</accession>